<dbReference type="PROSITE" id="PS51257">
    <property type="entry name" value="PROKAR_LIPOPROTEIN"/>
    <property type="match status" value="1"/>
</dbReference>
<evidence type="ECO:0000256" key="1">
    <source>
        <dbReference type="SAM" id="SignalP"/>
    </source>
</evidence>
<dbReference type="AlphaFoldDB" id="A0A518C9G9"/>
<reference evidence="3" key="1">
    <citation type="submission" date="2019-02" db="EMBL/GenBank/DDBJ databases">
        <title>Deep-cultivation of Planctomycetes and their phenomic and genomic characterization uncovers novel biology.</title>
        <authorList>
            <person name="Wiegand S."/>
            <person name="Jogler M."/>
            <person name="Boedeker C."/>
            <person name="Pinto D."/>
            <person name="Vollmers J."/>
            <person name="Rivas-Marin E."/>
            <person name="Kohn T."/>
            <person name="Peeters S.H."/>
            <person name="Heuer A."/>
            <person name="Rast P."/>
            <person name="Oberbeckmann S."/>
            <person name="Bunk B."/>
            <person name="Jeske O."/>
            <person name="Meyerdierks A."/>
            <person name="Storesund J.E."/>
            <person name="Kallscheuer N."/>
            <person name="Luecker S."/>
            <person name="Lage O.M."/>
            <person name="Pohl T."/>
            <person name="Merkel B.J."/>
            <person name="Hornburger P."/>
            <person name="Mueller R.-W."/>
            <person name="Bruemmer F."/>
            <person name="Labrenz M."/>
            <person name="Spormann A.M."/>
            <person name="Op den Camp H."/>
            <person name="Overmann J."/>
            <person name="Amann R."/>
            <person name="Jetten M.S.M."/>
            <person name="Mascher T."/>
            <person name="Medema M.H."/>
            <person name="Devos D.P."/>
            <person name="Kaster A.-K."/>
            <person name="Ovreas L."/>
            <person name="Rohde M."/>
            <person name="Galperin M.Y."/>
            <person name="Jogler C."/>
        </authorList>
    </citation>
    <scope>NUCLEOTIDE SEQUENCE [LARGE SCALE GENOMIC DNA]</scope>
    <source>
        <strain evidence="3">Pan97</strain>
    </source>
</reference>
<protein>
    <submittedName>
        <fullName evidence="2">Uncharacterized protein</fullName>
    </submittedName>
</protein>
<evidence type="ECO:0000313" key="2">
    <source>
        <dbReference type="EMBL" id="QDU75868.1"/>
    </source>
</evidence>
<sequence precursor="true">MKTWYLVPLALAIFASGCSTKEFEVADVQGVCVCNGTPITAGWIQFSPISEDSQTMPGKPAMGQIKQDGTFLLSTYSKGDGAVVGKHRIRITEPTMPDPSEIAQGVPVPQKHNCQLPEELILEVKPGEANHFVIELEPKSRRTASRRPAYDG</sequence>
<feature type="chain" id="PRO_5021871791" evidence="1">
    <location>
        <begin position="21"/>
        <end position="152"/>
    </location>
</feature>
<keyword evidence="1" id="KW-0732">Signal</keyword>
<evidence type="ECO:0000313" key="3">
    <source>
        <dbReference type="Proteomes" id="UP000318626"/>
    </source>
</evidence>
<accession>A0A518C9G9</accession>
<dbReference type="EMBL" id="CP036289">
    <property type="protein sequence ID" value="QDU75868.1"/>
    <property type="molecule type" value="Genomic_DNA"/>
</dbReference>
<organism evidence="2 3">
    <name type="scientific">Bremerella volcania</name>
    <dbReference type="NCBI Taxonomy" id="2527984"/>
    <lineage>
        <taxon>Bacteria</taxon>
        <taxon>Pseudomonadati</taxon>
        <taxon>Planctomycetota</taxon>
        <taxon>Planctomycetia</taxon>
        <taxon>Pirellulales</taxon>
        <taxon>Pirellulaceae</taxon>
        <taxon>Bremerella</taxon>
    </lineage>
</organism>
<feature type="signal peptide" evidence="1">
    <location>
        <begin position="1"/>
        <end position="20"/>
    </location>
</feature>
<name>A0A518C9G9_9BACT</name>
<gene>
    <name evidence="2" type="ORF">Pan97_29100</name>
</gene>
<keyword evidence="3" id="KW-1185">Reference proteome</keyword>
<proteinExistence type="predicted"/>
<dbReference type="KEGG" id="bvo:Pan97_29100"/>
<dbReference type="RefSeq" id="WP_165698757.1">
    <property type="nucleotide sequence ID" value="NZ_CP036289.1"/>
</dbReference>
<dbReference type="Proteomes" id="UP000318626">
    <property type="component" value="Chromosome"/>
</dbReference>